<dbReference type="SMART" id="SM00849">
    <property type="entry name" value="Lactamase_B"/>
    <property type="match status" value="1"/>
</dbReference>
<reference evidence="2 3" key="1">
    <citation type="submission" date="2020-11" db="EMBL/GenBank/DDBJ databases">
        <title>Pedobacter endophytica, an endophytic bacteria isolated form Carex pumila.</title>
        <authorList>
            <person name="Peng Y."/>
            <person name="Jiang L."/>
            <person name="Lee J."/>
        </authorList>
    </citation>
    <scope>NUCLEOTIDE SEQUENCE [LARGE SCALE GENOMIC DNA]</scope>
    <source>
        <strain evidence="2 3">JBR3-12</strain>
    </source>
</reference>
<dbReference type="InterPro" id="IPR050855">
    <property type="entry name" value="NDM-1-like"/>
</dbReference>
<dbReference type="SUPFAM" id="SSF56281">
    <property type="entry name" value="Metallo-hydrolase/oxidoreductase"/>
    <property type="match status" value="1"/>
</dbReference>
<organism evidence="2 3">
    <name type="scientific">Pedobacter endophyticus</name>
    <dbReference type="NCBI Taxonomy" id="2789740"/>
    <lineage>
        <taxon>Bacteria</taxon>
        <taxon>Pseudomonadati</taxon>
        <taxon>Bacteroidota</taxon>
        <taxon>Sphingobacteriia</taxon>
        <taxon>Sphingobacteriales</taxon>
        <taxon>Sphingobacteriaceae</taxon>
        <taxon>Pedobacter</taxon>
    </lineage>
</organism>
<dbReference type="CDD" id="cd07721">
    <property type="entry name" value="yflN-like_MBL-fold"/>
    <property type="match status" value="1"/>
</dbReference>
<dbReference type="Gene3D" id="3.60.15.10">
    <property type="entry name" value="Ribonuclease Z/Hydroxyacylglutathione hydrolase-like"/>
    <property type="match status" value="1"/>
</dbReference>
<name>A0A7S9L3E8_9SPHI</name>
<accession>A0A7S9L3E8</accession>
<feature type="domain" description="Metallo-beta-lactamase" evidence="1">
    <location>
        <begin position="23"/>
        <end position="232"/>
    </location>
</feature>
<protein>
    <submittedName>
        <fullName evidence="2">MBL fold metallo-hydrolase</fullName>
    </submittedName>
</protein>
<evidence type="ECO:0000259" key="1">
    <source>
        <dbReference type="SMART" id="SM00849"/>
    </source>
</evidence>
<keyword evidence="3" id="KW-1185">Reference proteome</keyword>
<dbReference type="KEGG" id="pex:IZT61_04180"/>
<evidence type="ECO:0000313" key="3">
    <source>
        <dbReference type="Proteomes" id="UP000594759"/>
    </source>
</evidence>
<evidence type="ECO:0000313" key="2">
    <source>
        <dbReference type="EMBL" id="QPH41774.1"/>
    </source>
</evidence>
<dbReference type="PANTHER" id="PTHR42951">
    <property type="entry name" value="METALLO-BETA-LACTAMASE DOMAIN-CONTAINING"/>
    <property type="match status" value="1"/>
</dbReference>
<proteinExistence type="predicted"/>
<dbReference type="Proteomes" id="UP000594759">
    <property type="component" value="Chromosome"/>
</dbReference>
<sequence length="264" mass="29203">MTSFSSGHGKEVLPDLYYYTNQIVNVVMIGKPDGEWVLVDCGLPGSGDELIEVAEKRFGKNRPPAAILLTHGHFDHVGSIVALLEKWDVPVYAHELEFPYLTNKQAYPEPDSTVEGGLLAKMAGIYPHEPIDITASLKPLPADGTVPELPAWRWIHAPGHSPGQVVFFREEDKTLLSADAFITVRQDSFYKVLIQKKDVNGPPRYFTTDWKAAKETVQKLRELQPALVISGHGQAMKGAPLRLGLKNLADNFDEVAVPDHGKFV</sequence>
<keyword evidence="2" id="KW-0378">Hydrolase</keyword>
<dbReference type="InterPro" id="IPR001279">
    <property type="entry name" value="Metallo-B-lactamas"/>
</dbReference>
<dbReference type="InterPro" id="IPR036866">
    <property type="entry name" value="RibonucZ/Hydroxyglut_hydro"/>
</dbReference>
<dbReference type="AlphaFoldDB" id="A0A7S9L3E8"/>
<dbReference type="EMBL" id="CP064939">
    <property type="protein sequence ID" value="QPH41774.1"/>
    <property type="molecule type" value="Genomic_DNA"/>
</dbReference>
<gene>
    <name evidence="2" type="ORF">IZT61_04180</name>
</gene>
<dbReference type="Pfam" id="PF00753">
    <property type="entry name" value="Lactamase_B"/>
    <property type="match status" value="1"/>
</dbReference>
<dbReference type="GO" id="GO:0016787">
    <property type="term" value="F:hydrolase activity"/>
    <property type="evidence" value="ECO:0007669"/>
    <property type="project" value="UniProtKB-KW"/>
</dbReference>
<dbReference type="PANTHER" id="PTHR42951:SF17">
    <property type="entry name" value="METALLO-BETA-LACTAMASE DOMAIN-CONTAINING PROTEIN"/>
    <property type="match status" value="1"/>
</dbReference>